<evidence type="ECO:0000313" key="2">
    <source>
        <dbReference type="Proteomes" id="UP001054945"/>
    </source>
</evidence>
<gene>
    <name evidence="1" type="ORF">CEXT_29781</name>
</gene>
<name>A0AAV4U5R5_CAEEX</name>
<organism evidence="1 2">
    <name type="scientific">Caerostris extrusa</name>
    <name type="common">Bark spider</name>
    <name type="synonym">Caerostris bankana</name>
    <dbReference type="NCBI Taxonomy" id="172846"/>
    <lineage>
        <taxon>Eukaryota</taxon>
        <taxon>Metazoa</taxon>
        <taxon>Ecdysozoa</taxon>
        <taxon>Arthropoda</taxon>
        <taxon>Chelicerata</taxon>
        <taxon>Arachnida</taxon>
        <taxon>Araneae</taxon>
        <taxon>Araneomorphae</taxon>
        <taxon>Entelegynae</taxon>
        <taxon>Araneoidea</taxon>
        <taxon>Araneidae</taxon>
        <taxon>Caerostris</taxon>
    </lineage>
</organism>
<evidence type="ECO:0000313" key="1">
    <source>
        <dbReference type="EMBL" id="GIY53151.1"/>
    </source>
</evidence>
<protein>
    <submittedName>
        <fullName evidence="1">Uncharacterized protein</fullName>
    </submittedName>
</protein>
<accession>A0AAV4U5R5</accession>
<proteinExistence type="predicted"/>
<dbReference type="AlphaFoldDB" id="A0AAV4U5R5"/>
<dbReference type="EMBL" id="BPLR01012326">
    <property type="protein sequence ID" value="GIY53151.1"/>
    <property type="molecule type" value="Genomic_DNA"/>
</dbReference>
<sequence>MKRDNALANWKTRLISLFFKMQTLGEWESLKTRLQKSSCLGELPSGTFVGQELNDSRVQQKTVCVGFPGRDENKGMRKIVLLVCYALRVDVKRGF</sequence>
<keyword evidence="2" id="KW-1185">Reference proteome</keyword>
<dbReference type="Proteomes" id="UP001054945">
    <property type="component" value="Unassembled WGS sequence"/>
</dbReference>
<comment type="caution">
    <text evidence="1">The sequence shown here is derived from an EMBL/GenBank/DDBJ whole genome shotgun (WGS) entry which is preliminary data.</text>
</comment>
<reference evidence="1 2" key="1">
    <citation type="submission" date="2021-06" db="EMBL/GenBank/DDBJ databases">
        <title>Caerostris extrusa draft genome.</title>
        <authorList>
            <person name="Kono N."/>
            <person name="Arakawa K."/>
        </authorList>
    </citation>
    <scope>NUCLEOTIDE SEQUENCE [LARGE SCALE GENOMIC DNA]</scope>
</reference>